<organism evidence="5 6">
    <name type="scientific">Paenibacillus sepulcri</name>
    <dbReference type="NCBI Taxonomy" id="359917"/>
    <lineage>
        <taxon>Bacteria</taxon>
        <taxon>Bacillati</taxon>
        <taxon>Bacillota</taxon>
        <taxon>Bacilli</taxon>
        <taxon>Bacillales</taxon>
        <taxon>Paenibacillaceae</taxon>
        <taxon>Paenibacillus</taxon>
    </lineage>
</organism>
<evidence type="ECO:0000259" key="4">
    <source>
        <dbReference type="Pfam" id="PF17954"/>
    </source>
</evidence>
<name>A0ABS7CB82_9BACL</name>
<dbReference type="Pfam" id="PF17954">
    <property type="entry name" value="Pirin_C_2"/>
    <property type="match status" value="1"/>
</dbReference>
<dbReference type="PANTHER" id="PTHR43212">
    <property type="entry name" value="QUERCETIN 2,3-DIOXYGENASE"/>
    <property type="match status" value="1"/>
</dbReference>
<comment type="similarity">
    <text evidence="1 2">Belongs to the pirin family.</text>
</comment>
<evidence type="ECO:0000256" key="2">
    <source>
        <dbReference type="RuleBase" id="RU003457"/>
    </source>
</evidence>
<dbReference type="InterPro" id="IPR012093">
    <property type="entry name" value="Pirin"/>
</dbReference>
<comment type="caution">
    <text evidence="5">The sequence shown here is derived from an EMBL/GenBank/DDBJ whole genome shotgun (WGS) entry which is preliminary data.</text>
</comment>
<evidence type="ECO:0000313" key="5">
    <source>
        <dbReference type="EMBL" id="MBW7457970.1"/>
    </source>
</evidence>
<evidence type="ECO:0000259" key="3">
    <source>
        <dbReference type="Pfam" id="PF02678"/>
    </source>
</evidence>
<sequence>AGELQRMSAGTGIVHAEYNPSETEELNLLQLWFMPRERGLAPSYETGRYDAEQLINTLVPVVTPDGAGQTASIQQDMTIYLGRPEAGRELIFKQEEGRRMFLFNIEGSLSVNGTPMAARDTARIESVSRLTLSADEASFVMLIDLP</sequence>
<gene>
    <name evidence="5" type="ORF">K0U00_28410</name>
</gene>
<dbReference type="PANTHER" id="PTHR43212:SF3">
    <property type="entry name" value="QUERCETIN 2,3-DIOXYGENASE"/>
    <property type="match status" value="1"/>
</dbReference>
<feature type="domain" description="Quercetin 2,3-dioxygenase C-terminal cupin" evidence="4">
    <location>
        <begin position="61"/>
        <end position="145"/>
    </location>
</feature>
<dbReference type="SUPFAM" id="SSF51182">
    <property type="entry name" value="RmlC-like cupins"/>
    <property type="match status" value="1"/>
</dbReference>
<dbReference type="InterPro" id="IPR011051">
    <property type="entry name" value="RmlC_Cupin_sf"/>
</dbReference>
<feature type="domain" description="Pirin N-terminal" evidence="3">
    <location>
        <begin position="1"/>
        <end position="32"/>
    </location>
</feature>
<dbReference type="InterPro" id="IPR003829">
    <property type="entry name" value="Pirin_N_dom"/>
</dbReference>
<dbReference type="EMBL" id="JAHZIK010001026">
    <property type="protein sequence ID" value="MBW7457970.1"/>
    <property type="molecule type" value="Genomic_DNA"/>
</dbReference>
<evidence type="ECO:0000313" key="6">
    <source>
        <dbReference type="Proteomes" id="UP001519887"/>
    </source>
</evidence>
<accession>A0ABS7CB82</accession>
<evidence type="ECO:0000256" key="1">
    <source>
        <dbReference type="ARBA" id="ARBA00008416"/>
    </source>
</evidence>
<dbReference type="Gene3D" id="2.60.120.10">
    <property type="entry name" value="Jelly Rolls"/>
    <property type="match status" value="2"/>
</dbReference>
<dbReference type="Pfam" id="PF02678">
    <property type="entry name" value="Pirin"/>
    <property type="match status" value="1"/>
</dbReference>
<protein>
    <submittedName>
        <fullName evidence="5">Pirin family protein</fullName>
    </submittedName>
</protein>
<dbReference type="InterPro" id="IPR014710">
    <property type="entry name" value="RmlC-like_jellyroll"/>
</dbReference>
<reference evidence="5 6" key="1">
    <citation type="submission" date="2021-07" db="EMBL/GenBank/DDBJ databases">
        <title>Paenibacillus radiodurans sp. nov., isolated from the southeastern edge of Tengger Desert.</title>
        <authorList>
            <person name="Zhang G."/>
        </authorList>
    </citation>
    <scope>NUCLEOTIDE SEQUENCE [LARGE SCALE GENOMIC DNA]</scope>
    <source>
        <strain evidence="5 6">CCM 7311</strain>
    </source>
</reference>
<dbReference type="InterPro" id="IPR041602">
    <property type="entry name" value="Quercetinase_C"/>
</dbReference>
<feature type="non-terminal residue" evidence="5">
    <location>
        <position position="1"/>
    </location>
</feature>
<keyword evidence="6" id="KW-1185">Reference proteome</keyword>
<dbReference type="Proteomes" id="UP001519887">
    <property type="component" value="Unassembled WGS sequence"/>
</dbReference>
<proteinExistence type="inferred from homology"/>